<evidence type="ECO:0000313" key="1">
    <source>
        <dbReference type="EMBL" id="KAK7464415.1"/>
    </source>
</evidence>
<keyword evidence="2" id="KW-1185">Reference proteome</keyword>
<protein>
    <recommendedName>
        <fullName evidence="3">Calponin-homology (CH) domain-containing protein</fullName>
    </recommendedName>
</protein>
<reference evidence="1 2" key="1">
    <citation type="submission" date="2024-01" db="EMBL/GenBank/DDBJ databases">
        <title>A draft genome for the cacao thread blight pathogen Marasmiellus scandens.</title>
        <authorList>
            <person name="Baruah I.K."/>
            <person name="Leung J."/>
            <person name="Bukari Y."/>
            <person name="Amoako-Attah I."/>
            <person name="Meinhardt L.W."/>
            <person name="Bailey B.A."/>
            <person name="Cohen S.P."/>
        </authorList>
    </citation>
    <scope>NUCLEOTIDE SEQUENCE [LARGE SCALE GENOMIC DNA]</scope>
    <source>
        <strain evidence="1 2">GH-19</strain>
    </source>
</reference>
<comment type="caution">
    <text evidence="1">The sequence shown here is derived from an EMBL/GenBank/DDBJ whole genome shotgun (WGS) entry which is preliminary data.</text>
</comment>
<evidence type="ECO:0000313" key="2">
    <source>
        <dbReference type="Proteomes" id="UP001498398"/>
    </source>
</evidence>
<dbReference type="Proteomes" id="UP001498398">
    <property type="component" value="Unassembled WGS sequence"/>
</dbReference>
<sequence length="171" mass="19403">MVTVDLSRCSSLWISIRAHNQSLVQLLEPLTPRDVDVYPPETGRNKILEAAIEDADRHTDTSIFEFLIQHRQLPLRPLDLVKAAEDQTFSVLVQQLSLSTEDVAKMGPDILLGVWATDRRRIVDCLRRLVKQYHLDVNGRKVQEFVLTSRSVELVNAVVCMGLDVNPVFQS</sequence>
<organism evidence="1 2">
    <name type="scientific">Marasmiellus scandens</name>
    <dbReference type="NCBI Taxonomy" id="2682957"/>
    <lineage>
        <taxon>Eukaryota</taxon>
        <taxon>Fungi</taxon>
        <taxon>Dikarya</taxon>
        <taxon>Basidiomycota</taxon>
        <taxon>Agaricomycotina</taxon>
        <taxon>Agaricomycetes</taxon>
        <taxon>Agaricomycetidae</taxon>
        <taxon>Agaricales</taxon>
        <taxon>Marasmiineae</taxon>
        <taxon>Omphalotaceae</taxon>
        <taxon>Marasmiellus</taxon>
    </lineage>
</organism>
<name>A0ABR1JSK7_9AGAR</name>
<accession>A0ABR1JSK7</accession>
<dbReference type="EMBL" id="JBANRG010000008">
    <property type="protein sequence ID" value="KAK7464415.1"/>
    <property type="molecule type" value="Genomic_DNA"/>
</dbReference>
<evidence type="ECO:0008006" key="3">
    <source>
        <dbReference type="Google" id="ProtNLM"/>
    </source>
</evidence>
<gene>
    <name evidence="1" type="ORF">VKT23_006582</name>
</gene>
<proteinExistence type="predicted"/>